<comment type="catalytic activity">
    <reaction evidence="8">
        <text>Zn(2+)(in) + ATP + H2O = Zn(2+)(out) + ADP + phosphate + H(+)</text>
        <dbReference type="Rhea" id="RHEA:20621"/>
        <dbReference type="ChEBI" id="CHEBI:15377"/>
        <dbReference type="ChEBI" id="CHEBI:15378"/>
        <dbReference type="ChEBI" id="CHEBI:29105"/>
        <dbReference type="ChEBI" id="CHEBI:30616"/>
        <dbReference type="ChEBI" id="CHEBI:43474"/>
        <dbReference type="ChEBI" id="CHEBI:456216"/>
        <dbReference type="EC" id="7.2.2.12"/>
    </reaction>
</comment>
<comment type="subcellular location">
    <subcellularLocation>
        <location evidence="9">Cell membrane</location>
    </subcellularLocation>
    <subcellularLocation>
        <location evidence="1">Membrane</location>
    </subcellularLocation>
</comment>
<feature type="domain" description="P-type ATPase A" evidence="11">
    <location>
        <begin position="154"/>
        <end position="254"/>
    </location>
</feature>
<dbReference type="InterPro" id="IPR018303">
    <property type="entry name" value="ATPase_P-typ_P_site"/>
</dbReference>
<keyword evidence="13" id="KW-1185">Reference proteome</keyword>
<dbReference type="PRINTS" id="PR00119">
    <property type="entry name" value="CATATPASE"/>
</dbReference>
<feature type="region of interest" description="Disordered" evidence="10">
    <location>
        <begin position="1"/>
        <end position="40"/>
    </location>
</feature>
<dbReference type="Proteomes" id="UP001205890">
    <property type="component" value="Unassembled WGS sequence"/>
</dbReference>
<feature type="transmembrane region" description="Helical" evidence="9">
    <location>
        <begin position="270"/>
        <end position="289"/>
    </location>
</feature>
<dbReference type="PANTHER" id="PTHR48085">
    <property type="entry name" value="CADMIUM/ZINC-TRANSPORTING ATPASE HMA2-RELATED"/>
    <property type="match status" value="1"/>
</dbReference>
<dbReference type="Pfam" id="PF00122">
    <property type="entry name" value="E1-E2_ATPase"/>
    <property type="match status" value="1"/>
</dbReference>
<dbReference type="EC" id="7.2.2.12" evidence="7"/>
<feature type="transmembrane region" description="Helical" evidence="9">
    <location>
        <begin position="73"/>
        <end position="89"/>
    </location>
</feature>
<feature type="transmembrane region" description="Helical" evidence="9">
    <location>
        <begin position="48"/>
        <end position="66"/>
    </location>
</feature>
<dbReference type="NCBIfam" id="TIGR01494">
    <property type="entry name" value="ATPase_P-type"/>
    <property type="match status" value="1"/>
</dbReference>
<evidence type="ECO:0000256" key="7">
    <source>
        <dbReference type="ARBA" id="ARBA00039097"/>
    </source>
</evidence>
<keyword evidence="9" id="KW-0067">ATP-binding</keyword>
<sequence length="665" mass="70442">MTDTTVPASPRDAAPKPAPKPTPAPAEAHHEHGHDEHGHDAPPFEPWALARIAAAAIGAALVWFRVYEPFPHVSVVGVATLVFAGWPIFREALENLLARRMTMELSMSIAIVAAVGIAEFFTALVVTLFVLVAEELEHLTVARGRTAIRELVEFVPREARVRRDGRTVVLPVEEIVPGDLVLISPGEKAPVDGAVVSGHSYVDQSRITGESMPAEKQEGAFVYAGSINQMGMLEIRVERVGRDTTFGRIVEAVEQAEKTRAPVQRLADRMAGYLVYFAFAAATITYLLTQDIRDTISVVIVAGACGIAAGTPLAILGGIGRSANLGSIIKGGVHLESLGRVDTVILDKTGTLTFGEPAVQTATPFGDADETTLLSLAASAELHSEHPLGRAVVAEAQRRGLAVEEPDRFAYTMGKGIEADIRGRRVLVGNRRLMAEAGIETPPRAADHLGSDILVAADGVFLGEIQVADTVRPEAHAAMRALADMGVRTLLLSGDTAPVAQAIARQLEIAEVGADMLPEDKLARVRELVAARRVVAMVGDGVNDAPALSAANVGVAMGSGTDIAKESADVVLIGNDLFKLVETLRIARKTRRVIWQNFAGTIGVDILGVLLAAFGYLNPLLAAFIHVGSELAFLLNSARLLPLDSADAKRARALAVPAADEAART</sequence>
<dbReference type="PANTHER" id="PTHR48085:SF5">
    <property type="entry name" value="CADMIUM_ZINC-TRANSPORTING ATPASE HMA4-RELATED"/>
    <property type="match status" value="1"/>
</dbReference>
<evidence type="ECO:0000256" key="4">
    <source>
        <dbReference type="ARBA" id="ARBA00022967"/>
    </source>
</evidence>
<accession>A0ABT1L9I9</accession>
<comment type="caution">
    <text evidence="12">The sequence shown here is derived from an EMBL/GenBank/DDBJ whole genome shotgun (WGS) entry which is preliminary data.</text>
</comment>
<feature type="transmembrane region" description="Helical" evidence="9">
    <location>
        <begin position="295"/>
        <end position="320"/>
    </location>
</feature>
<dbReference type="SFLD" id="SFLDG00002">
    <property type="entry name" value="C1.7:_P-type_atpase_like"/>
    <property type="match status" value="1"/>
</dbReference>
<comment type="similarity">
    <text evidence="2 9">Belongs to the cation transport ATPase (P-type) (TC 3.A.3) family. Type IB subfamily.</text>
</comment>
<evidence type="ECO:0000256" key="1">
    <source>
        <dbReference type="ARBA" id="ARBA00004370"/>
    </source>
</evidence>
<dbReference type="InterPro" id="IPR027256">
    <property type="entry name" value="P-typ_ATPase_IB"/>
</dbReference>
<evidence type="ECO:0000256" key="3">
    <source>
        <dbReference type="ARBA" id="ARBA00022692"/>
    </source>
</evidence>
<dbReference type="InterPro" id="IPR023299">
    <property type="entry name" value="ATPase_P-typ_cyto_dom_N"/>
</dbReference>
<dbReference type="InterPro" id="IPR023214">
    <property type="entry name" value="HAD_sf"/>
</dbReference>
<dbReference type="SUPFAM" id="SSF81653">
    <property type="entry name" value="Calcium ATPase, transduction domain A"/>
    <property type="match status" value="1"/>
</dbReference>
<keyword evidence="9" id="KW-0479">Metal-binding</keyword>
<dbReference type="Gene3D" id="3.40.50.1000">
    <property type="entry name" value="HAD superfamily/HAD-like"/>
    <property type="match status" value="1"/>
</dbReference>
<keyword evidence="4" id="KW-1278">Translocase</keyword>
<dbReference type="SFLD" id="SFLDF00027">
    <property type="entry name" value="p-type_atpase"/>
    <property type="match status" value="1"/>
</dbReference>
<dbReference type="PROSITE" id="PS01229">
    <property type="entry name" value="COF_2"/>
    <property type="match status" value="1"/>
</dbReference>
<dbReference type="CDD" id="cd02079">
    <property type="entry name" value="P-type_ATPase_HM"/>
    <property type="match status" value="1"/>
</dbReference>
<keyword evidence="9" id="KW-1003">Cell membrane</keyword>
<dbReference type="InterPro" id="IPR001757">
    <property type="entry name" value="P_typ_ATPase"/>
</dbReference>
<keyword evidence="3 9" id="KW-0812">Transmembrane</keyword>
<dbReference type="InterPro" id="IPR044492">
    <property type="entry name" value="P_typ_ATPase_HD_dom"/>
</dbReference>
<evidence type="ECO:0000313" key="13">
    <source>
        <dbReference type="Proteomes" id="UP001205890"/>
    </source>
</evidence>
<dbReference type="RefSeq" id="WP_254739813.1">
    <property type="nucleotide sequence ID" value="NZ_JANCLU010000005.1"/>
</dbReference>
<dbReference type="Gene3D" id="2.70.150.10">
    <property type="entry name" value="Calcium-transporting ATPase, cytoplasmic transduction domain A"/>
    <property type="match status" value="1"/>
</dbReference>
<dbReference type="EMBL" id="JANCLU010000005">
    <property type="protein sequence ID" value="MCP8938157.1"/>
    <property type="molecule type" value="Genomic_DNA"/>
</dbReference>
<keyword evidence="9" id="KW-0547">Nucleotide-binding</keyword>
<evidence type="ECO:0000259" key="11">
    <source>
        <dbReference type="Pfam" id="PF00122"/>
    </source>
</evidence>
<reference evidence="12 13" key="1">
    <citation type="submission" date="2022-07" db="EMBL/GenBank/DDBJ databases">
        <authorList>
            <person name="Li W.-J."/>
            <person name="Deng Q.-Q."/>
        </authorList>
    </citation>
    <scope>NUCLEOTIDE SEQUENCE [LARGE SCALE GENOMIC DNA]</scope>
    <source>
        <strain evidence="12 13">SYSU M60028</strain>
    </source>
</reference>
<keyword evidence="6 9" id="KW-0472">Membrane</keyword>
<gene>
    <name evidence="12" type="ORF">NK718_06495</name>
</gene>
<evidence type="ECO:0000313" key="12">
    <source>
        <dbReference type="EMBL" id="MCP8938157.1"/>
    </source>
</evidence>
<dbReference type="Pfam" id="PF00702">
    <property type="entry name" value="Hydrolase"/>
    <property type="match status" value="1"/>
</dbReference>
<dbReference type="NCBIfam" id="TIGR01525">
    <property type="entry name" value="ATPase-IB_hvy"/>
    <property type="match status" value="1"/>
</dbReference>
<dbReference type="Gene3D" id="3.40.1110.10">
    <property type="entry name" value="Calcium-transporting ATPase, cytoplasmic domain N"/>
    <property type="match status" value="1"/>
</dbReference>
<feature type="transmembrane region" description="Helical" evidence="9">
    <location>
        <begin position="594"/>
        <end position="617"/>
    </location>
</feature>
<proteinExistence type="inferred from homology"/>
<evidence type="ECO:0000256" key="5">
    <source>
        <dbReference type="ARBA" id="ARBA00022989"/>
    </source>
</evidence>
<dbReference type="InterPro" id="IPR059000">
    <property type="entry name" value="ATPase_P-type_domA"/>
</dbReference>
<dbReference type="InterPro" id="IPR036412">
    <property type="entry name" value="HAD-like_sf"/>
</dbReference>
<organism evidence="12 13">
    <name type="scientific">Alsobacter ponti</name>
    <dbReference type="NCBI Taxonomy" id="2962936"/>
    <lineage>
        <taxon>Bacteria</taxon>
        <taxon>Pseudomonadati</taxon>
        <taxon>Pseudomonadota</taxon>
        <taxon>Alphaproteobacteria</taxon>
        <taxon>Hyphomicrobiales</taxon>
        <taxon>Alsobacteraceae</taxon>
        <taxon>Alsobacter</taxon>
    </lineage>
</organism>
<protein>
    <recommendedName>
        <fullName evidence="7">P-type Zn(2+) transporter</fullName>
        <ecNumber evidence="7">7.2.2.12</ecNumber>
    </recommendedName>
</protein>
<evidence type="ECO:0000256" key="9">
    <source>
        <dbReference type="RuleBase" id="RU362081"/>
    </source>
</evidence>
<evidence type="ECO:0000256" key="10">
    <source>
        <dbReference type="SAM" id="MobiDB-lite"/>
    </source>
</evidence>
<feature type="transmembrane region" description="Helical" evidence="9">
    <location>
        <begin position="623"/>
        <end position="642"/>
    </location>
</feature>
<dbReference type="NCBIfam" id="TIGR01512">
    <property type="entry name" value="ATPase-IB2_Cd"/>
    <property type="match status" value="1"/>
</dbReference>
<evidence type="ECO:0000256" key="6">
    <source>
        <dbReference type="ARBA" id="ARBA00023136"/>
    </source>
</evidence>
<name>A0ABT1L9I9_9HYPH</name>
<dbReference type="SFLD" id="SFLDS00003">
    <property type="entry name" value="Haloacid_Dehalogenase"/>
    <property type="match status" value="1"/>
</dbReference>
<evidence type="ECO:0000256" key="8">
    <source>
        <dbReference type="ARBA" id="ARBA00047308"/>
    </source>
</evidence>
<dbReference type="PRINTS" id="PR00941">
    <property type="entry name" value="CDATPASE"/>
</dbReference>
<feature type="transmembrane region" description="Helical" evidence="9">
    <location>
        <begin position="109"/>
        <end position="133"/>
    </location>
</feature>
<feature type="compositionally biased region" description="Basic and acidic residues" evidence="10">
    <location>
        <begin position="27"/>
        <end position="40"/>
    </location>
</feature>
<dbReference type="NCBIfam" id="TIGR01511">
    <property type="entry name" value="ATPase-IB1_Cu"/>
    <property type="match status" value="1"/>
</dbReference>
<dbReference type="SUPFAM" id="SSF56784">
    <property type="entry name" value="HAD-like"/>
    <property type="match status" value="1"/>
</dbReference>
<dbReference type="InterPro" id="IPR051014">
    <property type="entry name" value="Cation_Transport_ATPase_IB"/>
</dbReference>
<keyword evidence="5 9" id="KW-1133">Transmembrane helix</keyword>
<dbReference type="PROSITE" id="PS00154">
    <property type="entry name" value="ATPASE_E1_E2"/>
    <property type="match status" value="1"/>
</dbReference>
<dbReference type="InterPro" id="IPR008250">
    <property type="entry name" value="ATPase_P-typ_transduc_dom_A_sf"/>
</dbReference>
<evidence type="ECO:0000256" key="2">
    <source>
        <dbReference type="ARBA" id="ARBA00006024"/>
    </source>
</evidence>